<name>A0A7Y9GHY1_9ACTN</name>
<reference evidence="2 3" key="1">
    <citation type="submission" date="2020-07" db="EMBL/GenBank/DDBJ databases">
        <title>Sequencing the genomes of 1000 actinobacteria strains.</title>
        <authorList>
            <person name="Klenk H.-P."/>
        </authorList>
    </citation>
    <scope>NUCLEOTIDE SEQUENCE [LARGE SCALE GENOMIC DNA]</scope>
    <source>
        <strain evidence="2 3">DSM 43461</strain>
    </source>
</reference>
<accession>A0A7Y9GHY1</accession>
<gene>
    <name evidence="2" type="ORF">BJ999_007115</name>
</gene>
<comment type="caution">
    <text evidence="2">The sequence shown here is derived from an EMBL/GenBank/DDBJ whole genome shotgun (WGS) entry which is preliminary data.</text>
</comment>
<dbReference type="GO" id="GO:0015074">
    <property type="term" value="P:DNA integration"/>
    <property type="evidence" value="ECO:0007669"/>
    <property type="project" value="InterPro"/>
</dbReference>
<dbReference type="InterPro" id="IPR013762">
    <property type="entry name" value="Integrase-like_cat_sf"/>
</dbReference>
<dbReference type="AlphaFoldDB" id="A0A7Y9GHY1"/>
<dbReference type="Gene3D" id="1.10.443.10">
    <property type="entry name" value="Intergrase catalytic core"/>
    <property type="match status" value="1"/>
</dbReference>
<dbReference type="Proteomes" id="UP000591272">
    <property type="component" value="Unassembled WGS sequence"/>
</dbReference>
<evidence type="ECO:0000313" key="2">
    <source>
        <dbReference type="EMBL" id="NYE16819.1"/>
    </source>
</evidence>
<evidence type="ECO:0000256" key="1">
    <source>
        <dbReference type="ARBA" id="ARBA00023172"/>
    </source>
</evidence>
<dbReference type="EMBL" id="JACCBT010000001">
    <property type="protein sequence ID" value="NYE16819.1"/>
    <property type="molecule type" value="Genomic_DNA"/>
</dbReference>
<evidence type="ECO:0000313" key="3">
    <source>
        <dbReference type="Proteomes" id="UP000591272"/>
    </source>
</evidence>
<dbReference type="GO" id="GO:0006310">
    <property type="term" value="P:DNA recombination"/>
    <property type="evidence" value="ECO:0007669"/>
    <property type="project" value="UniProtKB-KW"/>
</dbReference>
<dbReference type="SUPFAM" id="SSF56349">
    <property type="entry name" value="DNA breaking-rejoining enzymes"/>
    <property type="match status" value="1"/>
</dbReference>
<keyword evidence="1" id="KW-0233">DNA recombination</keyword>
<dbReference type="GO" id="GO:0003677">
    <property type="term" value="F:DNA binding"/>
    <property type="evidence" value="ECO:0007669"/>
    <property type="project" value="InterPro"/>
</dbReference>
<evidence type="ECO:0008006" key="4">
    <source>
        <dbReference type="Google" id="ProtNLM"/>
    </source>
</evidence>
<dbReference type="RefSeq" id="WP_179837301.1">
    <property type="nucleotide sequence ID" value="NZ_BMRD01000002.1"/>
</dbReference>
<protein>
    <recommendedName>
        <fullName evidence="4">Tyr recombinase domain-containing protein</fullName>
    </recommendedName>
</protein>
<organism evidence="2 3">
    <name type="scientific">Actinomadura citrea</name>
    <dbReference type="NCBI Taxonomy" id="46158"/>
    <lineage>
        <taxon>Bacteria</taxon>
        <taxon>Bacillati</taxon>
        <taxon>Actinomycetota</taxon>
        <taxon>Actinomycetes</taxon>
        <taxon>Streptosporangiales</taxon>
        <taxon>Thermomonosporaceae</taxon>
        <taxon>Actinomadura</taxon>
    </lineage>
</organism>
<dbReference type="InterPro" id="IPR011010">
    <property type="entry name" value="DNA_brk_join_enz"/>
</dbReference>
<keyword evidence="3" id="KW-1185">Reference proteome</keyword>
<sequence length="118" mass="13607">MRGPARPSGDRRPRRTLRAAWRWAAQRPERRRPLTLWRVLDVARGKALTAAQVKTPLARKPYDFRHAGVSWRLNSGVPATQVAEWAGHSVEVLQRIYAHCLDGEDGLWFERMDAALRR</sequence>
<proteinExistence type="predicted"/>